<name>A0A8S1YP60_9CILI</name>
<dbReference type="PROSITE" id="PS50237">
    <property type="entry name" value="HECT"/>
    <property type="match status" value="1"/>
</dbReference>
<organism evidence="5 6">
    <name type="scientific">Paramecium pentaurelia</name>
    <dbReference type="NCBI Taxonomy" id="43138"/>
    <lineage>
        <taxon>Eukaryota</taxon>
        <taxon>Sar</taxon>
        <taxon>Alveolata</taxon>
        <taxon>Ciliophora</taxon>
        <taxon>Intramacronucleata</taxon>
        <taxon>Oligohymenophorea</taxon>
        <taxon>Peniculida</taxon>
        <taxon>Parameciidae</taxon>
        <taxon>Paramecium</taxon>
    </lineage>
</organism>
<dbReference type="GO" id="GO:0006511">
    <property type="term" value="P:ubiquitin-dependent protein catabolic process"/>
    <property type="evidence" value="ECO:0007669"/>
    <property type="project" value="TreeGrafter"/>
</dbReference>
<evidence type="ECO:0000313" key="5">
    <source>
        <dbReference type="EMBL" id="CAD8213014.1"/>
    </source>
</evidence>
<reference evidence="5" key="1">
    <citation type="submission" date="2021-01" db="EMBL/GenBank/DDBJ databases">
        <authorList>
            <consortium name="Genoscope - CEA"/>
            <person name="William W."/>
        </authorList>
    </citation>
    <scope>NUCLEOTIDE SEQUENCE</scope>
</reference>
<dbReference type="Proteomes" id="UP000689195">
    <property type="component" value="Unassembled WGS sequence"/>
</dbReference>
<evidence type="ECO:0000259" key="4">
    <source>
        <dbReference type="PROSITE" id="PS50237"/>
    </source>
</evidence>
<feature type="active site" description="Glycyl thioester intermediate" evidence="2">
    <location>
        <position position="1763"/>
    </location>
</feature>
<evidence type="ECO:0000256" key="1">
    <source>
        <dbReference type="ARBA" id="ARBA00022679"/>
    </source>
</evidence>
<keyword evidence="1" id="KW-0808">Transferase</keyword>
<dbReference type="PANTHER" id="PTHR11254">
    <property type="entry name" value="HECT DOMAIN UBIQUITIN-PROTEIN LIGASE"/>
    <property type="match status" value="1"/>
</dbReference>
<dbReference type="GO" id="GO:0000209">
    <property type="term" value="P:protein polyubiquitination"/>
    <property type="evidence" value="ECO:0007669"/>
    <property type="project" value="TreeGrafter"/>
</dbReference>
<evidence type="ECO:0000313" key="6">
    <source>
        <dbReference type="Proteomes" id="UP000689195"/>
    </source>
</evidence>
<dbReference type="InterPro" id="IPR000569">
    <property type="entry name" value="HECT_dom"/>
</dbReference>
<keyword evidence="2" id="KW-0833">Ubl conjugation pathway</keyword>
<dbReference type="OrthoDB" id="409931at2759"/>
<dbReference type="SMART" id="SM00119">
    <property type="entry name" value="HECTc"/>
    <property type="match status" value="1"/>
</dbReference>
<accession>A0A8S1YP60</accession>
<keyword evidence="6" id="KW-1185">Reference proteome</keyword>
<dbReference type="GO" id="GO:0061630">
    <property type="term" value="F:ubiquitin protein ligase activity"/>
    <property type="evidence" value="ECO:0007669"/>
    <property type="project" value="TreeGrafter"/>
</dbReference>
<keyword evidence="3" id="KW-0175">Coiled coil</keyword>
<feature type="coiled-coil region" evidence="3">
    <location>
        <begin position="442"/>
        <end position="477"/>
    </location>
</feature>
<protein>
    <recommendedName>
        <fullName evidence="4">HECT domain-containing protein</fullName>
    </recommendedName>
</protein>
<comment type="caution">
    <text evidence="5">The sequence shown here is derived from an EMBL/GenBank/DDBJ whole genome shotgun (WGS) entry which is preliminary data.</text>
</comment>
<dbReference type="Pfam" id="PF00632">
    <property type="entry name" value="HECT"/>
    <property type="match status" value="1"/>
</dbReference>
<proteinExistence type="predicted"/>
<feature type="domain" description="HECT" evidence="4">
    <location>
        <begin position="1463"/>
        <end position="1796"/>
    </location>
</feature>
<gene>
    <name evidence="5" type="ORF">PPENT_87.1.T1720077</name>
</gene>
<evidence type="ECO:0000256" key="2">
    <source>
        <dbReference type="PROSITE-ProRule" id="PRU00104"/>
    </source>
</evidence>
<dbReference type="PANTHER" id="PTHR11254:SF67">
    <property type="entry name" value="E3 UBIQUITIN-PROTEIN LIGASE HUWE1"/>
    <property type="match status" value="1"/>
</dbReference>
<sequence>MLAKLFKIPNFDRFIIIQGFNSSQCLEKALQLIDEWERELGSTLEKVTFLHFNQKMLIENCSIQTYQIASRLSEILHYLSQLLFQNNNLVNNQNQSAKLIDKCCALLEIVLVTENENKNASIILFQILRQAIRQQQNNNNNLQPLSRLLIRLIIESNNHPTMTLQLLKKINNSFNQVNLDQNIEKIIIDSQFGNHLQDVIQNYILMINTDSSNTQLINQLGDEINKILEYLYRVPNILTQGTDLLVISKIISDIGSLIQITKNSSQENIKKIQIFLLQQANSISRPGFLKNFDGISQNRIHEQLMIQLEQMGYQSQLINNVLMENPRIRNAGQFIDFMTLNQQRLEVEGKLTQQSDELLIQQIKAQQESIRLQLKENIKLFSNFNNLIGLEIQLNLSEILSILQLSVQKQFNLSLQFQGVEIEMSNQPDYNLQSIILVLSLLYKQQIQQQRQQQQLEQQQQQQQQQQQEQLDSIAKELLKLLDVLLDQVADDLTIKAVNFILAVLSNLITKNQEYLNLILVGVQKTLDSNVQNHITFQICIEILVKVFQKNRSCINQFVQQMNGLQSVFKVKGDSYNHFISLSKLSLAIIYDKIIIRAQIEAQIKKTIFDQENKEEVQKTNQQLDLQHYQNENIYPIQGIKNCDINRYFNYRDQLFFMIKTLNILYQVATNLLLEKTEPVITNSLSVNQMELGIIGQINPIEINDQVFQNDQTYQRYQEYNSQNEQFQYYLQNWPFLSIKNSQLQVNADQQMEPDIHQMLNIPLIIDSQEIFDKELEEELNYWTDDVQYIIEEEPENNQNIDNSYNGFINGISDQLENQIYRTIKFQGLRFPYQFQISLQEFKQILPSQNNAQLMPNFNRWQLNLYQENINQLPNVIRNQLVPRLGMMDQLPNIFRNQLGPRLGMMNQLPNVNRIILGPRLGMMDQQLNLNRNQNQNFGNVQNQNINNNGVDDDEENEDMIDQINFEMGLGQNQRNNYDFQMEYGNQQQQQQPNNSPLRQNIQPQFLQIKNIVNSVLNNRKQTLKHLGKIDQQLIQFLLKFLYVDDNFGSNYDYINTLLISLGIKANFNNQIIQAAINTLKKTTQNQIQENADQQTFILSRNEIIRDFDYSSNFIQNKAFKLLLQLQSTSKQNISDENIKDFFGLLFKLKGNSLKQLLQFLANQEQKYQLTLAPEQVKMLYNFMIEQDDIQNSSNCMKFISNLWNVDKNAYKLMSYMKFQIISISEYYTNQFLNQQQVEQTFKQLNEVEKIFQMIYIASKDEQQLEQCRIFVNSNEIQDLFNILDQLISQIQNLHDCRYNQRLLPILKVFLICHQIIHPIANQNLQLLKVSSIEISQPEISQTESIGNLIDFERLFNILCQNGSEYINQIVKEQIYKMITYYRTIRQNQQRRNDYLFENDFLDGIFTYHPQVIKFQNKKDYFYQKQQINGRNQQQIFGGGRMLRIRREYIFEDSYIKIKSITDPNILKEQFEIIFEGEQGIDAGGLTKDWIYKLSEQIVDQKYKLFIPNSDNTCFIINRESSCDPDHLNKFKFVGKIFAIAILTKVPIYGQFPISMFKHIIGQKLSRADIQNYDEGLNNTFDLIYNQKIDSSWNLFWAYTIKQGGVPVDVELKPGGKDIEVTEYDKKDYVRKYCHQIMAKDIEDQIKAIQDGFYSLISKEDIKIFDSIQLELLLCGESNIDVEDLIRTLRYQGYTAQHQVIGWLKNILRSFNQDMLAKFLSLATGHPKLPVGGFQNPECRITIRLPNYQQNDIDSRLPTGHTCTRVLDLPAYSNEETLRKQLETALNEGGEGFDLA</sequence>
<evidence type="ECO:0000256" key="3">
    <source>
        <dbReference type="SAM" id="Coils"/>
    </source>
</evidence>
<dbReference type="EMBL" id="CAJJDO010000172">
    <property type="protein sequence ID" value="CAD8213014.1"/>
    <property type="molecule type" value="Genomic_DNA"/>
</dbReference>
<dbReference type="GO" id="GO:0005737">
    <property type="term" value="C:cytoplasm"/>
    <property type="evidence" value="ECO:0007669"/>
    <property type="project" value="TreeGrafter"/>
</dbReference>
<dbReference type="InterPro" id="IPR050409">
    <property type="entry name" value="E3_ubiq-protein_ligase"/>
</dbReference>